<dbReference type="InterPro" id="IPR013425">
    <property type="entry name" value="Autotrns_rpt"/>
</dbReference>
<comment type="caution">
    <text evidence="4">The sequence shown here is derived from an EMBL/GenBank/DDBJ whole genome shotgun (WGS) entry which is preliminary data.</text>
</comment>
<organism evidence="4 5">
    <name type="scientific">Ramlibacter agri</name>
    <dbReference type="NCBI Taxonomy" id="2728837"/>
    <lineage>
        <taxon>Bacteria</taxon>
        <taxon>Pseudomonadati</taxon>
        <taxon>Pseudomonadota</taxon>
        <taxon>Betaproteobacteria</taxon>
        <taxon>Burkholderiales</taxon>
        <taxon>Comamonadaceae</taxon>
        <taxon>Ramlibacter</taxon>
    </lineage>
</organism>
<dbReference type="InterPro" id="IPR036709">
    <property type="entry name" value="Autotransporte_beta_dom_sf"/>
</dbReference>
<dbReference type="InterPro" id="IPR011050">
    <property type="entry name" value="Pectin_lyase_fold/virulence"/>
</dbReference>
<protein>
    <recommendedName>
        <fullName evidence="3">Autotransporter domain-containing protein</fullName>
    </recommendedName>
</protein>
<sequence length="2145" mass="208478">MNHVFRVVWNAALGCWVAVAETCTAHRKAARSGKAVAAALSLMLGAGVHAQTALVDGQGGSGCMVGVSNCALPTSNATYTDFHTQGGAGSGGGAGLGGVFFVNSGASLQLNNVSFEHNTVQGGDGGSTPDVTVSGAALPLADKTASVSSVTAFGVAPTIVDNAGTLMVTGATLSSSNPLIKAGNVVSVAGTDGTTTISTLSGNAVTFAQPVAIDASAIKAVSNAQWTPGGNTVTSTSFASMAPSDLATGMTVIGAGIPAGTTVTNVTRDGSNNILSVTLSNSIVVGGLGASLKFVNVGSFDASQYAKPSSLQANQISLSATGLGMAVGMTLSGDGVPAGTKVTAIDGDTVTLSNPISALSFTASLPVGTVGGNTIQLSAPDNRFTVGTAVSGTGIPPGTVITYVDPQTGALTLSNALTDIPKNLSTQSVLAQNGATLTLRSSTGLRAGMTLEGAGIPAGTTILAVNGNSVTLSAAPSGAVSGFVASSPLSTGGSLNGVGATGTRGANGSNGLNGDPVVVWITDGEGRKGSNGGNAGNGVNAAGGKGGNGGAGSAGAPFNYDLTMHTIQATKDAIANTAEAAGALATFPPNAVLSAAHIAAAAVSYADLAVAIVNLADWGAELSLGLAGRGGDGSQGGKGGNGSDFYGGGAGGNGGAGGKGALGITDGGAGGNGGNGGAGGFGAGGGSGGAGGAGGNSGNSVEGSDGSGGVAGFGGGTGSDGSGLNGGGGSGYGGAIFVRNGGTLTITGDSLFRDNTVLAGSSNNGGAAGQAAGSDIFMMKGSNVLLAPGAGHTIRIEGSIADDSTASIGTGAYAPGAGADLRIGGGGLVQLAGQNTYSGKTLLEGGTLEADVGTGINTSSSVVFSGSGAIGTLNTGNSGALLTTQDITQRAGTLPGQFAWTGAGGFAADTTGGITIDFGRTGNGSREKLVWGSSYLATNATLVFGSEYGLGSVTWKNDIDLNGQTGNIAVYDSKQVVDGQEVKDVATITGKLTNGSLRIGSAGYDGTLYLTGQNSVNAVTVNSGTVSTMGVDATGHLLAANGGSVAVNGGNLVLGDSERATSVAVAAGGQLLSAGSLAANTLDNSGVVSLLSVNAPSTIGTVGNHANGLLNVVGTTNVTGNITNDANATVLQSADMATGSVTNNGLWSVNGARTLQSTSLTGQGNFALAQAADQLTVKLDGDSSFGGTFTGAGVLVKDGNGALTLTGANTHTGGTLVNAGTLDNTGGGTLADTGVVAINAGATFRAGTADTIGDVANAGTLEVKAAQNVASLSNLQGGVAKLDADLVSSGNVVNQGTVEQSANVQAAGVDNSGTWNVNGQRAITTGALFGNANGRLNLASASDELALTQSGDSAFAGQITGQGAFVKNGTGTLTLSGASAGTGKLAVNAGAVEVIGSVASQNVQVAQGASLGVAANALSNSAALANAGTLNVRADNTVATFSNSGTVNGPGKLTAQTYQLNDGSVVNANLGTGSLTTSGNVLLNGTSDAQNVNVLADSTLTLGGAQRLAQQAAVNVDGRLVLGNGDQTVSTLAGTGKVDMNAYHLNVTNGGTFSGTLTSTNGSSLALDGAALALTGGSAVTTDALALTDGSSMTLTSGSQLNAGAAVVGTGSTLKLEDGASLSYVSLGGGGTIAAAQFDNAAGRKVAGSLTITGNFTNYGTLSPGYSPGIVTILGNYTETASLQLELAGTTPGTQHDQVRVGGTATATPSSVLTFATWNGVTPQAGNVYQVIADTNGGTKRINGAFGDVVFDADGLAGAAAPLHNAAIVLDLATGRAIATGLNNAGSTYADLGQTTAQRAAAQTLLNAATANVGTNQIDSAQDLGRTAAAVLTTSNGVQKLTPEYYGAMADYGFSVSNDATRQLMKGAATSFGQSKPVGTATLTADLQDSNLRPVSGTHLGRDELTLGGEWQVTNSTALGGLLSVSNGTLGGDYGSGKASGSALRVYGKAALTDKVTLVGGIGYGSYSYDLTRNAVTAQATGSTHGTGTDANIGIAYDAYRKDGFSVAPYASLDHGRYSFDGFTEQGTSDQRLVLDGYGTTRTTGTVGSAFSWQQNLGGYATQFTVDAALQSVLQEGNRAVNARLGIANNVQFPLTFESRKRVLPILGLAGSVELGKGFTASASIDAALSGNRDTGVRAQVSKQF</sequence>
<dbReference type="RefSeq" id="WP_169421809.1">
    <property type="nucleotide sequence ID" value="NZ_JABBFX010000003.1"/>
</dbReference>
<accession>A0A848HDJ1</accession>
<feature type="compositionally biased region" description="Gly residues" evidence="2">
    <location>
        <begin position="705"/>
        <end position="714"/>
    </location>
</feature>
<proteinExistence type="predicted"/>
<evidence type="ECO:0000313" key="4">
    <source>
        <dbReference type="EMBL" id="NML47539.1"/>
    </source>
</evidence>
<evidence type="ECO:0000313" key="5">
    <source>
        <dbReference type="Proteomes" id="UP000541185"/>
    </source>
</evidence>
<dbReference type="SMART" id="SM00869">
    <property type="entry name" value="Autotransporter"/>
    <property type="match status" value="1"/>
</dbReference>
<dbReference type="Proteomes" id="UP000541185">
    <property type="component" value="Unassembled WGS sequence"/>
</dbReference>
<dbReference type="Pfam" id="PF13018">
    <property type="entry name" value="ESPR"/>
    <property type="match status" value="1"/>
</dbReference>
<evidence type="ECO:0000256" key="1">
    <source>
        <dbReference type="ARBA" id="ARBA00022729"/>
    </source>
</evidence>
<name>A0A848HDJ1_9BURK</name>
<dbReference type="PROSITE" id="PS51208">
    <property type="entry name" value="AUTOTRANSPORTER"/>
    <property type="match status" value="1"/>
</dbReference>
<keyword evidence="5" id="KW-1185">Reference proteome</keyword>
<evidence type="ECO:0000259" key="3">
    <source>
        <dbReference type="PROSITE" id="PS51208"/>
    </source>
</evidence>
<dbReference type="SUPFAM" id="SSF51126">
    <property type="entry name" value="Pectin lyase-like"/>
    <property type="match status" value="1"/>
</dbReference>
<feature type="region of interest" description="Disordered" evidence="2">
    <location>
        <begin position="689"/>
        <end position="714"/>
    </location>
</feature>
<dbReference type="Pfam" id="PF12951">
    <property type="entry name" value="PATR"/>
    <property type="match status" value="3"/>
</dbReference>
<evidence type="ECO:0000256" key="2">
    <source>
        <dbReference type="SAM" id="MobiDB-lite"/>
    </source>
</evidence>
<dbReference type="InterPro" id="IPR024973">
    <property type="entry name" value="ESPR"/>
</dbReference>
<reference evidence="4 5" key="1">
    <citation type="submission" date="2020-04" db="EMBL/GenBank/DDBJ databases">
        <title>Ramlibacter sp. G-1-2-2 isolated from soil.</title>
        <authorList>
            <person name="Dahal R.H."/>
        </authorList>
    </citation>
    <scope>NUCLEOTIDE SEQUENCE [LARGE SCALE GENOMIC DNA]</scope>
    <source>
        <strain evidence="4 5">G-1-2-2</strain>
    </source>
</reference>
<dbReference type="NCBIfam" id="TIGR02601">
    <property type="entry name" value="autotrns_rpt"/>
    <property type="match status" value="3"/>
</dbReference>
<keyword evidence="1" id="KW-0732">Signal</keyword>
<dbReference type="SUPFAM" id="SSF103515">
    <property type="entry name" value="Autotransporter"/>
    <property type="match status" value="1"/>
</dbReference>
<gene>
    <name evidence="4" type="ORF">HHL11_27570</name>
</gene>
<dbReference type="EMBL" id="JABBFX010000003">
    <property type="protein sequence ID" value="NML47539.1"/>
    <property type="molecule type" value="Genomic_DNA"/>
</dbReference>
<feature type="domain" description="Autotransporter" evidence="3">
    <location>
        <begin position="1871"/>
        <end position="2145"/>
    </location>
</feature>
<dbReference type="InterPro" id="IPR005546">
    <property type="entry name" value="Autotransporte_beta"/>
</dbReference>